<evidence type="ECO:0000313" key="6">
    <source>
        <dbReference type="EMBL" id="KRT82821.1"/>
    </source>
</evidence>
<comment type="similarity">
    <text evidence="1 4">Belongs to the serpin family.</text>
</comment>
<dbReference type="InterPro" id="IPR036186">
    <property type="entry name" value="Serpin_sf"/>
</dbReference>
<reference evidence="6 7" key="1">
    <citation type="submission" date="2015-09" db="EMBL/GenBank/DDBJ databases">
        <title>Draft genome of the scarab beetle Oryctes borbonicus.</title>
        <authorList>
            <person name="Meyer J.M."/>
            <person name="Markov G.V."/>
            <person name="Baskaran P."/>
            <person name="Herrmann M."/>
            <person name="Sommer R.J."/>
            <person name="Roedelsperger C."/>
        </authorList>
    </citation>
    <scope>NUCLEOTIDE SEQUENCE [LARGE SCALE GENOMIC DNA]</scope>
    <source>
        <strain evidence="6">OB123</strain>
        <tissue evidence="6">Whole animal</tissue>
    </source>
</reference>
<evidence type="ECO:0000256" key="2">
    <source>
        <dbReference type="ARBA" id="ARBA00022690"/>
    </source>
</evidence>
<keyword evidence="7" id="KW-1185">Reference proteome</keyword>
<dbReference type="PANTHER" id="PTHR11461:SF211">
    <property type="entry name" value="GH10112P-RELATED"/>
    <property type="match status" value="1"/>
</dbReference>
<gene>
    <name evidence="6" type="ORF">AMK59_4624</name>
</gene>
<comment type="caution">
    <text evidence="6">The sequence shown here is derived from an EMBL/GenBank/DDBJ whole genome shotgun (WGS) entry which is preliminary data.</text>
</comment>
<dbReference type="InterPro" id="IPR000215">
    <property type="entry name" value="Serpin_fam"/>
</dbReference>
<sequence>MSEKALAHVCNGNATFSNELYGILSKQEGNVFYSPLSVHAILSLVYQGADGETAKSMAKGLHLSDTKLAAEGYQNLMEQLNAVDNVKLHIANKIFVHHERVLKGEFDAIAKKHYLAETENMAFAPDSAAAAAKINNWVKNKTNNKIDKLIQADDLDDFTRLVLVNAIYFKGDWMNKFDAKLTKREKFYLNNTDTVECDMMHINRKFRYGQDDDLDAQILSLPYKNPNLSLMIILPRSKTGIQALEKKLFTKNLSDLNRNLFSSDVILSMPKFKIETTMELKAPLTELGMGIIFSDCADFPNMLDSTEPLAVSKVIQKAFIEVNEEGAEAAAATGAIMMLRCSMPVPRPKVNFVADHPFIFVLNYEAEKNFPLFAGKLSIPSV</sequence>
<name>A0A0T6B6F9_9SCAR</name>
<accession>A0A0T6B6F9</accession>
<dbReference type="GO" id="GO:0005615">
    <property type="term" value="C:extracellular space"/>
    <property type="evidence" value="ECO:0007669"/>
    <property type="project" value="InterPro"/>
</dbReference>
<evidence type="ECO:0000259" key="5">
    <source>
        <dbReference type="SMART" id="SM00093"/>
    </source>
</evidence>
<protein>
    <recommendedName>
        <fullName evidence="5">Serpin domain-containing protein</fullName>
    </recommendedName>
</protein>
<keyword evidence="3" id="KW-0722">Serine protease inhibitor</keyword>
<dbReference type="SUPFAM" id="SSF56574">
    <property type="entry name" value="Serpins"/>
    <property type="match status" value="1"/>
</dbReference>
<dbReference type="InterPro" id="IPR042185">
    <property type="entry name" value="Serpin_sf_2"/>
</dbReference>
<proteinExistence type="inferred from homology"/>
<evidence type="ECO:0000256" key="3">
    <source>
        <dbReference type="ARBA" id="ARBA00022900"/>
    </source>
</evidence>
<dbReference type="GO" id="GO:0004867">
    <property type="term" value="F:serine-type endopeptidase inhibitor activity"/>
    <property type="evidence" value="ECO:0007669"/>
    <property type="project" value="UniProtKB-KW"/>
</dbReference>
<dbReference type="PROSITE" id="PS00284">
    <property type="entry name" value="SERPIN"/>
    <property type="match status" value="1"/>
</dbReference>
<dbReference type="CDD" id="cd19601">
    <property type="entry name" value="serpin42Da-like"/>
    <property type="match status" value="1"/>
</dbReference>
<dbReference type="Gene3D" id="3.30.497.10">
    <property type="entry name" value="Antithrombin, subunit I, domain 2"/>
    <property type="match status" value="1"/>
</dbReference>
<dbReference type="Gene3D" id="2.30.39.10">
    <property type="entry name" value="Alpha-1-antitrypsin, domain 1"/>
    <property type="match status" value="1"/>
</dbReference>
<dbReference type="EMBL" id="LJIG01009567">
    <property type="protein sequence ID" value="KRT82821.1"/>
    <property type="molecule type" value="Genomic_DNA"/>
</dbReference>
<dbReference type="AlphaFoldDB" id="A0A0T6B6F9"/>
<dbReference type="InterPro" id="IPR023795">
    <property type="entry name" value="Serpin_CS"/>
</dbReference>
<dbReference type="InterPro" id="IPR023796">
    <property type="entry name" value="Serpin_dom"/>
</dbReference>
<dbReference type="SMART" id="SM00093">
    <property type="entry name" value="SERPIN"/>
    <property type="match status" value="1"/>
</dbReference>
<dbReference type="PANTHER" id="PTHR11461">
    <property type="entry name" value="SERINE PROTEASE INHIBITOR, SERPIN"/>
    <property type="match status" value="1"/>
</dbReference>
<dbReference type="Pfam" id="PF00079">
    <property type="entry name" value="Serpin"/>
    <property type="match status" value="1"/>
</dbReference>
<dbReference type="InterPro" id="IPR042178">
    <property type="entry name" value="Serpin_sf_1"/>
</dbReference>
<organism evidence="6 7">
    <name type="scientific">Oryctes borbonicus</name>
    <dbReference type="NCBI Taxonomy" id="1629725"/>
    <lineage>
        <taxon>Eukaryota</taxon>
        <taxon>Metazoa</taxon>
        <taxon>Ecdysozoa</taxon>
        <taxon>Arthropoda</taxon>
        <taxon>Hexapoda</taxon>
        <taxon>Insecta</taxon>
        <taxon>Pterygota</taxon>
        <taxon>Neoptera</taxon>
        <taxon>Endopterygota</taxon>
        <taxon>Coleoptera</taxon>
        <taxon>Polyphaga</taxon>
        <taxon>Scarabaeiformia</taxon>
        <taxon>Scarabaeidae</taxon>
        <taxon>Dynastinae</taxon>
        <taxon>Oryctes</taxon>
    </lineage>
</organism>
<feature type="domain" description="Serpin" evidence="5">
    <location>
        <begin position="18"/>
        <end position="380"/>
    </location>
</feature>
<evidence type="ECO:0000256" key="4">
    <source>
        <dbReference type="RuleBase" id="RU000411"/>
    </source>
</evidence>
<keyword evidence="2" id="KW-0646">Protease inhibitor</keyword>
<dbReference type="OrthoDB" id="671595at2759"/>
<evidence type="ECO:0000256" key="1">
    <source>
        <dbReference type="ARBA" id="ARBA00009500"/>
    </source>
</evidence>
<evidence type="ECO:0000313" key="7">
    <source>
        <dbReference type="Proteomes" id="UP000051574"/>
    </source>
</evidence>
<dbReference type="Proteomes" id="UP000051574">
    <property type="component" value="Unassembled WGS sequence"/>
</dbReference>